<gene>
    <name evidence="1" type="ORF">ACFOSS_12675</name>
</gene>
<evidence type="ECO:0000313" key="1">
    <source>
        <dbReference type="EMBL" id="MFC3914316.1"/>
    </source>
</evidence>
<name>A0ABV8CRA2_9GAMM</name>
<organism evidence="1 2">
    <name type="scientific">Pseudaeromonas sharmana</name>
    <dbReference type="NCBI Taxonomy" id="328412"/>
    <lineage>
        <taxon>Bacteria</taxon>
        <taxon>Pseudomonadati</taxon>
        <taxon>Pseudomonadota</taxon>
        <taxon>Gammaproteobacteria</taxon>
        <taxon>Aeromonadales</taxon>
        <taxon>Aeromonadaceae</taxon>
        <taxon>Pseudaeromonas</taxon>
    </lineage>
</organism>
<accession>A0ABV8CRA2</accession>
<dbReference type="Proteomes" id="UP001595692">
    <property type="component" value="Unassembled WGS sequence"/>
</dbReference>
<protein>
    <submittedName>
        <fullName evidence="1">Uncharacterized protein</fullName>
    </submittedName>
</protein>
<reference evidence="2" key="1">
    <citation type="journal article" date="2019" name="Int. J. Syst. Evol. Microbiol.">
        <title>The Global Catalogue of Microorganisms (GCM) 10K type strain sequencing project: providing services to taxonomists for standard genome sequencing and annotation.</title>
        <authorList>
            <consortium name="The Broad Institute Genomics Platform"/>
            <consortium name="The Broad Institute Genome Sequencing Center for Infectious Disease"/>
            <person name="Wu L."/>
            <person name="Ma J."/>
        </authorList>
    </citation>
    <scope>NUCLEOTIDE SEQUENCE [LARGE SCALE GENOMIC DNA]</scope>
    <source>
        <strain evidence="2">CCUG 54939</strain>
    </source>
</reference>
<sequence>MTTLVVSLSTVPTLILDARVIANQTQGELLTDLILTADLDGDHHMNTVIYDFSRQAAPVTCDTACPQNDGLFNRPQLTIAFILHGKRINLPFLCEQFGYFNNQHAGMPDLWCGPDTRLRWNGEEYGDAH</sequence>
<evidence type="ECO:0000313" key="2">
    <source>
        <dbReference type="Proteomes" id="UP001595692"/>
    </source>
</evidence>
<dbReference type="RefSeq" id="WP_377153056.1">
    <property type="nucleotide sequence ID" value="NZ_JBHSAF010000014.1"/>
</dbReference>
<proteinExistence type="predicted"/>
<keyword evidence="2" id="KW-1185">Reference proteome</keyword>
<comment type="caution">
    <text evidence="1">The sequence shown here is derived from an EMBL/GenBank/DDBJ whole genome shotgun (WGS) entry which is preliminary data.</text>
</comment>
<dbReference type="EMBL" id="JBHSAF010000014">
    <property type="protein sequence ID" value="MFC3914316.1"/>
    <property type="molecule type" value="Genomic_DNA"/>
</dbReference>